<feature type="domain" description="F-box" evidence="3">
    <location>
        <begin position="9"/>
        <end position="55"/>
    </location>
</feature>
<evidence type="ECO:0000256" key="2">
    <source>
        <dbReference type="ARBA" id="ARBA00022786"/>
    </source>
</evidence>
<dbReference type="SMART" id="SM00256">
    <property type="entry name" value="FBOX"/>
    <property type="match status" value="1"/>
</dbReference>
<sequence>MEDWDGESLVEAPELPLEVVVYILSFLRSSDRKEASLVCRKWYNASQDLQFQRNVTFSFPASASSLELIRGLGRRSRCRLSISQLDGFSMSRRLLQEVGACLGPKLESLALPGSSITEASLLALLPCLTSLRRLDLGGLDSLFMSGAFLSREEHRRQVRLALSGLEELDLSDLRYLSDLTFNRLTGCTPRLRRLSLAGCHIAFEFDPYRGCPVGAVEDSSALLSLRNLRRLLTELKLTLVALDLSRTSISPESLRSIAQVQGLVLEELCLHGCKELTDYSVEALVKHQPALQRLDISACTELTNRSVEAAAHGLRRLTHLSLSGDWRITEKGVAELLSVRTLKSLNLSECLHISGTEMIKGLNCSGAARAQLESLNLKSCIYVRDFAVLSFTRHLGGDAPRAGPDVLRQPDRPVGVLHRRSPSEACGSAARQVQGNHRLWAAGRGRSHQEQR</sequence>
<dbReference type="Gene3D" id="1.20.1280.50">
    <property type="match status" value="1"/>
</dbReference>
<dbReference type="SMART" id="SM00367">
    <property type="entry name" value="LRR_CC"/>
    <property type="match status" value="7"/>
</dbReference>
<evidence type="ECO:0000259" key="3">
    <source>
        <dbReference type="PROSITE" id="PS50181"/>
    </source>
</evidence>
<dbReference type="EMBL" id="SWLE01000004">
    <property type="protein sequence ID" value="TNN00951.1"/>
    <property type="molecule type" value="Genomic_DNA"/>
</dbReference>
<dbReference type="Pfam" id="PF12937">
    <property type="entry name" value="F-box-like"/>
    <property type="match status" value="1"/>
</dbReference>
<proteinExistence type="predicted"/>
<protein>
    <recommendedName>
        <fullName evidence="3">F-box domain-containing protein</fullName>
    </recommendedName>
</protein>
<dbReference type="InterPro" id="IPR006553">
    <property type="entry name" value="Leu-rich_rpt_Cys-con_subtyp"/>
</dbReference>
<dbReference type="FunFam" id="3.80.10.10:FF:000647">
    <property type="entry name" value="Leucine-rich repeat-containing 29"/>
    <property type="match status" value="1"/>
</dbReference>
<dbReference type="GO" id="GO:0031146">
    <property type="term" value="P:SCF-dependent proteasomal ubiquitin-dependent protein catabolic process"/>
    <property type="evidence" value="ECO:0007669"/>
    <property type="project" value="TreeGrafter"/>
</dbReference>
<evidence type="ECO:0000313" key="4">
    <source>
        <dbReference type="EMBL" id="TNN00951.1"/>
    </source>
</evidence>
<keyword evidence="1" id="KW-0433">Leucine-rich repeat</keyword>
<dbReference type="InterPro" id="IPR001810">
    <property type="entry name" value="F-box_dom"/>
</dbReference>
<dbReference type="SUPFAM" id="SSF81383">
    <property type="entry name" value="F-box domain"/>
    <property type="match status" value="1"/>
</dbReference>
<gene>
    <name evidence="4" type="ORF">fugu_012197</name>
</gene>
<dbReference type="SUPFAM" id="SSF52047">
    <property type="entry name" value="RNI-like"/>
    <property type="match status" value="1"/>
</dbReference>
<name>A0A4Z2C9Y8_9TELE</name>
<dbReference type="AlphaFoldDB" id="A0A4Z2C9Y8"/>
<dbReference type="Proteomes" id="UP000516260">
    <property type="component" value="Chromosome 12"/>
</dbReference>
<reference evidence="4 5" key="1">
    <citation type="submission" date="2019-04" db="EMBL/GenBank/DDBJ databases">
        <title>The sequence and de novo assembly of Takifugu bimaculatus genome using PacBio and Hi-C technologies.</title>
        <authorList>
            <person name="Xu P."/>
            <person name="Liu B."/>
            <person name="Zhou Z."/>
        </authorList>
    </citation>
    <scope>NUCLEOTIDE SEQUENCE [LARGE SCALE GENOMIC DNA]</scope>
    <source>
        <strain evidence="4">TB-2018</strain>
        <tissue evidence="4">Muscle</tissue>
    </source>
</reference>
<dbReference type="PANTHER" id="PTHR13318:SF247">
    <property type="entry name" value="GH16156P"/>
    <property type="match status" value="1"/>
</dbReference>
<dbReference type="PANTHER" id="PTHR13318">
    <property type="entry name" value="PARTNER OF PAIRED, ISOFORM B-RELATED"/>
    <property type="match status" value="1"/>
</dbReference>
<keyword evidence="5" id="KW-1185">Reference proteome</keyword>
<dbReference type="Gene3D" id="3.80.10.10">
    <property type="entry name" value="Ribonuclease Inhibitor"/>
    <property type="match status" value="1"/>
</dbReference>
<dbReference type="InterPro" id="IPR032675">
    <property type="entry name" value="LRR_dom_sf"/>
</dbReference>
<accession>A0A4Z2C9Y8</accession>
<dbReference type="PROSITE" id="PS50181">
    <property type="entry name" value="FBOX"/>
    <property type="match status" value="1"/>
</dbReference>
<evidence type="ECO:0000313" key="5">
    <source>
        <dbReference type="Proteomes" id="UP000516260"/>
    </source>
</evidence>
<keyword evidence="2" id="KW-0833">Ubl conjugation pathway</keyword>
<evidence type="ECO:0000256" key="1">
    <source>
        <dbReference type="ARBA" id="ARBA00022614"/>
    </source>
</evidence>
<organism evidence="4 5">
    <name type="scientific">Takifugu bimaculatus</name>
    <dbReference type="NCBI Taxonomy" id="433685"/>
    <lineage>
        <taxon>Eukaryota</taxon>
        <taxon>Metazoa</taxon>
        <taxon>Chordata</taxon>
        <taxon>Craniata</taxon>
        <taxon>Vertebrata</taxon>
        <taxon>Euteleostomi</taxon>
        <taxon>Actinopterygii</taxon>
        <taxon>Neopterygii</taxon>
        <taxon>Teleostei</taxon>
        <taxon>Neoteleostei</taxon>
        <taxon>Acanthomorphata</taxon>
        <taxon>Eupercaria</taxon>
        <taxon>Tetraodontiformes</taxon>
        <taxon>Tetradontoidea</taxon>
        <taxon>Tetraodontidae</taxon>
        <taxon>Takifugu</taxon>
    </lineage>
</organism>
<comment type="caution">
    <text evidence="4">The sequence shown here is derived from an EMBL/GenBank/DDBJ whole genome shotgun (WGS) entry which is preliminary data.</text>
</comment>
<dbReference type="InterPro" id="IPR036047">
    <property type="entry name" value="F-box-like_dom_sf"/>
</dbReference>
<dbReference type="GO" id="GO:0019005">
    <property type="term" value="C:SCF ubiquitin ligase complex"/>
    <property type="evidence" value="ECO:0007669"/>
    <property type="project" value="TreeGrafter"/>
</dbReference>